<keyword evidence="6 8" id="KW-0472">Membrane</keyword>
<dbReference type="Pfam" id="PF07690">
    <property type="entry name" value="MFS_1"/>
    <property type="match status" value="1"/>
</dbReference>
<dbReference type="Proteomes" id="UP001189429">
    <property type="component" value="Unassembled WGS sequence"/>
</dbReference>
<comment type="caution">
    <text evidence="10">The sequence shown here is derived from an EMBL/GenBank/DDBJ whole genome shotgun (WGS) entry which is preliminary data.</text>
</comment>
<evidence type="ECO:0000256" key="3">
    <source>
        <dbReference type="ARBA" id="ARBA00022475"/>
    </source>
</evidence>
<dbReference type="InterPro" id="IPR011701">
    <property type="entry name" value="MFS"/>
</dbReference>
<keyword evidence="11" id="KW-1185">Reference proteome</keyword>
<feature type="transmembrane region" description="Helical" evidence="8">
    <location>
        <begin position="6"/>
        <end position="28"/>
    </location>
</feature>
<feature type="region of interest" description="Disordered" evidence="7">
    <location>
        <begin position="245"/>
        <end position="267"/>
    </location>
</feature>
<evidence type="ECO:0000313" key="11">
    <source>
        <dbReference type="Proteomes" id="UP001189429"/>
    </source>
</evidence>
<evidence type="ECO:0000256" key="2">
    <source>
        <dbReference type="ARBA" id="ARBA00022448"/>
    </source>
</evidence>
<reference evidence="10" key="1">
    <citation type="submission" date="2023-10" db="EMBL/GenBank/DDBJ databases">
        <authorList>
            <person name="Chen Y."/>
            <person name="Shah S."/>
            <person name="Dougan E. K."/>
            <person name="Thang M."/>
            <person name="Chan C."/>
        </authorList>
    </citation>
    <scope>NUCLEOTIDE SEQUENCE [LARGE SCALE GENOMIC DNA]</scope>
</reference>
<keyword evidence="4 8" id="KW-0812">Transmembrane</keyword>
<sequence length="280" mass="29241">MGLVSLRLPCFFQAGLGLVVLAAAYRYLEEPAAPEERRAQAAGGEERAARKSSLFRWKLPLVCNALVGSLAMGIIGSWQTLLPIIGARDVGLNQNEIGLIMGLAGLAIALMQFGVFIPLSRRVRLPLLGSAGMVLLSTPSLLVLTGNGIWQLLVLTFIHAAGAGLAMGGLSIVVNMLAPPHIRGTVMALTITLQAFSRVLFPLVSGPMYDAAEWAPLALIAGAGIVAAAIELALTPFVRKLSRPAGLSKEPPGEQLADASPSVDVLGRPLDSLVSGALEQ</sequence>
<feature type="transmembrane region" description="Helical" evidence="8">
    <location>
        <begin position="186"/>
        <end position="208"/>
    </location>
</feature>
<dbReference type="Gene3D" id="1.20.1250.20">
    <property type="entry name" value="MFS general substrate transporter like domains"/>
    <property type="match status" value="1"/>
</dbReference>
<protein>
    <recommendedName>
        <fullName evidence="9">Major facilitator superfamily (MFS) profile domain-containing protein</fullName>
    </recommendedName>
</protein>
<keyword evidence="2" id="KW-0813">Transport</keyword>
<feature type="transmembrane region" description="Helical" evidence="8">
    <location>
        <begin position="214"/>
        <end position="234"/>
    </location>
</feature>
<dbReference type="InterPro" id="IPR020846">
    <property type="entry name" value="MFS_dom"/>
</dbReference>
<feature type="transmembrane region" description="Helical" evidence="8">
    <location>
        <begin position="149"/>
        <end position="174"/>
    </location>
</feature>
<evidence type="ECO:0000256" key="4">
    <source>
        <dbReference type="ARBA" id="ARBA00022692"/>
    </source>
</evidence>
<dbReference type="SUPFAM" id="SSF103473">
    <property type="entry name" value="MFS general substrate transporter"/>
    <property type="match status" value="1"/>
</dbReference>
<evidence type="ECO:0000256" key="5">
    <source>
        <dbReference type="ARBA" id="ARBA00022989"/>
    </source>
</evidence>
<dbReference type="PANTHER" id="PTHR23517:SF3">
    <property type="entry name" value="INTEGRAL MEMBRANE TRANSPORT PROTEIN"/>
    <property type="match status" value="1"/>
</dbReference>
<gene>
    <name evidence="10" type="ORF">PCOR1329_LOCUS29358</name>
</gene>
<organism evidence="10 11">
    <name type="scientific">Prorocentrum cordatum</name>
    <dbReference type="NCBI Taxonomy" id="2364126"/>
    <lineage>
        <taxon>Eukaryota</taxon>
        <taxon>Sar</taxon>
        <taxon>Alveolata</taxon>
        <taxon>Dinophyceae</taxon>
        <taxon>Prorocentrales</taxon>
        <taxon>Prorocentraceae</taxon>
        <taxon>Prorocentrum</taxon>
    </lineage>
</organism>
<dbReference type="PANTHER" id="PTHR23517">
    <property type="entry name" value="RESISTANCE PROTEIN MDTM, PUTATIVE-RELATED-RELATED"/>
    <property type="match status" value="1"/>
</dbReference>
<comment type="subcellular location">
    <subcellularLocation>
        <location evidence="1">Cell membrane</location>
        <topology evidence="1">Multi-pass membrane protein</topology>
    </subcellularLocation>
</comment>
<dbReference type="InterPro" id="IPR050171">
    <property type="entry name" value="MFS_Transporters"/>
</dbReference>
<evidence type="ECO:0000256" key="6">
    <source>
        <dbReference type="ARBA" id="ARBA00023136"/>
    </source>
</evidence>
<keyword evidence="3" id="KW-1003">Cell membrane</keyword>
<dbReference type="EMBL" id="CAUYUJ010011048">
    <property type="protein sequence ID" value="CAK0830847.1"/>
    <property type="molecule type" value="Genomic_DNA"/>
</dbReference>
<proteinExistence type="predicted"/>
<feature type="transmembrane region" description="Helical" evidence="8">
    <location>
        <begin position="125"/>
        <end position="143"/>
    </location>
</feature>
<evidence type="ECO:0000256" key="7">
    <source>
        <dbReference type="SAM" id="MobiDB-lite"/>
    </source>
</evidence>
<accession>A0ABN9SFL5</accession>
<keyword evidence="5 8" id="KW-1133">Transmembrane helix</keyword>
<evidence type="ECO:0000256" key="8">
    <source>
        <dbReference type="SAM" id="Phobius"/>
    </source>
</evidence>
<feature type="transmembrane region" description="Helical" evidence="8">
    <location>
        <begin position="97"/>
        <end position="118"/>
    </location>
</feature>
<dbReference type="PROSITE" id="PS50850">
    <property type="entry name" value="MFS"/>
    <property type="match status" value="1"/>
</dbReference>
<evidence type="ECO:0000313" key="10">
    <source>
        <dbReference type="EMBL" id="CAK0830847.1"/>
    </source>
</evidence>
<feature type="transmembrane region" description="Helical" evidence="8">
    <location>
        <begin position="61"/>
        <end position="85"/>
    </location>
</feature>
<feature type="non-terminal residue" evidence="10">
    <location>
        <position position="280"/>
    </location>
</feature>
<feature type="domain" description="Major facilitator superfamily (MFS) profile" evidence="9">
    <location>
        <begin position="57"/>
        <end position="280"/>
    </location>
</feature>
<evidence type="ECO:0000256" key="1">
    <source>
        <dbReference type="ARBA" id="ARBA00004651"/>
    </source>
</evidence>
<evidence type="ECO:0000259" key="9">
    <source>
        <dbReference type="PROSITE" id="PS50850"/>
    </source>
</evidence>
<name>A0ABN9SFL5_9DINO</name>
<dbReference type="InterPro" id="IPR036259">
    <property type="entry name" value="MFS_trans_sf"/>
</dbReference>